<dbReference type="AlphaFoldDB" id="A0A7W3JUE3"/>
<dbReference type="PANTHER" id="PTHR43179:SF7">
    <property type="entry name" value="RHAMNOSYLTRANSFERASE WBBL"/>
    <property type="match status" value="1"/>
</dbReference>
<evidence type="ECO:0000313" key="2">
    <source>
        <dbReference type="Proteomes" id="UP000524237"/>
    </source>
</evidence>
<keyword evidence="2" id="KW-1185">Reference proteome</keyword>
<dbReference type="CDD" id="cd04186">
    <property type="entry name" value="GT_2_like_c"/>
    <property type="match status" value="1"/>
</dbReference>
<gene>
    <name evidence="1" type="ORF">FB555_001385</name>
</gene>
<name>A0A7W3JUE3_9MICO</name>
<dbReference type="InterPro" id="IPR029044">
    <property type="entry name" value="Nucleotide-diphossugar_trans"/>
</dbReference>
<dbReference type="Pfam" id="PF13641">
    <property type="entry name" value="Glyco_tranf_2_3"/>
    <property type="match status" value="1"/>
</dbReference>
<dbReference type="PANTHER" id="PTHR43179">
    <property type="entry name" value="RHAMNOSYLTRANSFERASE WBBL"/>
    <property type="match status" value="1"/>
</dbReference>
<keyword evidence="1" id="KW-0328">Glycosyltransferase</keyword>
<keyword evidence="1" id="KW-0808">Transferase</keyword>
<dbReference type="GO" id="GO:0102096">
    <property type="term" value="F:decaprenyl-N-acetyl-alpha-D-glucosaminyl-pyrophosphate:dTDP-alpha-L-rhamnose rhamnosyltransferase activity"/>
    <property type="evidence" value="ECO:0007669"/>
    <property type="project" value="UniProtKB-EC"/>
</dbReference>
<dbReference type="EMBL" id="JACGWU010000003">
    <property type="protein sequence ID" value="MBA8829282.1"/>
    <property type="molecule type" value="Genomic_DNA"/>
</dbReference>
<accession>A0A7W3JUE3</accession>
<organism evidence="1 2">
    <name type="scientific">Alpinimonas psychrophila</name>
    <dbReference type="NCBI Taxonomy" id="748908"/>
    <lineage>
        <taxon>Bacteria</taxon>
        <taxon>Bacillati</taxon>
        <taxon>Actinomycetota</taxon>
        <taxon>Actinomycetes</taxon>
        <taxon>Micrococcales</taxon>
        <taxon>Microbacteriaceae</taxon>
        <taxon>Alpinimonas</taxon>
    </lineage>
</organism>
<dbReference type="SUPFAM" id="SSF53448">
    <property type="entry name" value="Nucleotide-diphospho-sugar transferases"/>
    <property type="match status" value="1"/>
</dbReference>
<protein>
    <submittedName>
        <fullName evidence="1">N-acetylglucosaminyl-diphospho-decaprenol L-rhamnosyltransferase</fullName>
        <ecNumber evidence="1">2.4.1.289</ecNumber>
    </submittedName>
</protein>
<dbReference type="Gene3D" id="3.90.550.10">
    <property type="entry name" value="Spore Coat Polysaccharide Biosynthesis Protein SpsA, Chain A"/>
    <property type="match status" value="1"/>
</dbReference>
<dbReference type="Proteomes" id="UP000524237">
    <property type="component" value="Unassembled WGS sequence"/>
</dbReference>
<sequence>MKKSEKRPANVAVITVSYNSSSQLDDFLASAVTTVAEATQILVVDNASSDIETTRSLTEQHGVMLLELSENRGYGGAVNAGAATLDNTIDFIVVANPDLVFQPDAVAHLVAAAEADPGVAATGPHVLNVDGSAYPSARAIPSLRIGIGHALFANVWPRNPWTQAYHSDVTTHSTQAAVGWLSGSCLCVRRSAFESVGGFDEGYFMYFEDVDLGYRLGKLGFTNLFVPAAEVTHIGGVSTAAHSKAMLRVHHDSAYRFLAKKYPGAFLAPLRWLLRLALTARVKLARQK</sequence>
<evidence type="ECO:0000313" key="1">
    <source>
        <dbReference type="EMBL" id="MBA8829282.1"/>
    </source>
</evidence>
<proteinExistence type="predicted"/>
<comment type="caution">
    <text evidence="1">The sequence shown here is derived from an EMBL/GenBank/DDBJ whole genome shotgun (WGS) entry which is preliminary data.</text>
</comment>
<dbReference type="RefSeq" id="WP_182484719.1">
    <property type="nucleotide sequence ID" value="NZ_JACGWU010000003.1"/>
</dbReference>
<reference evidence="1 2" key="1">
    <citation type="submission" date="2020-07" db="EMBL/GenBank/DDBJ databases">
        <title>Sequencing the genomes of 1000 actinobacteria strains.</title>
        <authorList>
            <person name="Klenk H.-P."/>
        </authorList>
    </citation>
    <scope>NUCLEOTIDE SEQUENCE [LARGE SCALE GENOMIC DNA]</scope>
    <source>
        <strain evidence="1 2">DSM 23737</strain>
    </source>
</reference>
<dbReference type="EC" id="2.4.1.289" evidence="1"/>